<dbReference type="STRING" id="1122133.SAMN02745157_0643"/>
<protein>
    <recommendedName>
        <fullName evidence="4">DUF3307 domain-containing protein</fullName>
    </recommendedName>
</protein>
<keyword evidence="1" id="KW-0472">Membrane</keyword>
<gene>
    <name evidence="2" type="ORF">SAMN02745157_0643</name>
</gene>
<accession>A0A1M4V980</accession>
<sequence>MDDTAFAVIAALGLLQVKHLLCDFFIQTPRQIAMKGHYGHLAGIGHAVLHAVATLPIFLVLPTSLPVALAVIVGECVLHYHIDWAKAVIGDRHGWTVRDSAYWRGLGLDQFAHQITYLGIVLVLILVRN</sequence>
<keyword evidence="1" id="KW-1133">Transmembrane helix</keyword>
<reference evidence="2 3" key="1">
    <citation type="submission" date="2016-11" db="EMBL/GenBank/DDBJ databases">
        <authorList>
            <person name="Jaros S."/>
            <person name="Januszkiewicz K."/>
            <person name="Wedrychowicz H."/>
        </authorList>
    </citation>
    <scope>NUCLEOTIDE SEQUENCE [LARGE SCALE GENOMIC DNA]</scope>
    <source>
        <strain evidence="2 3">DSM 19436</strain>
    </source>
</reference>
<proteinExistence type="predicted"/>
<dbReference type="Pfam" id="PF11750">
    <property type="entry name" value="DUF3307"/>
    <property type="match status" value="1"/>
</dbReference>
<dbReference type="AlphaFoldDB" id="A0A1M4V980"/>
<dbReference type="RefSeq" id="WP_073051329.1">
    <property type="nucleotide sequence ID" value="NZ_FQUP01000001.1"/>
</dbReference>
<feature type="transmembrane region" description="Helical" evidence="1">
    <location>
        <begin position="111"/>
        <end position="127"/>
    </location>
</feature>
<evidence type="ECO:0000256" key="1">
    <source>
        <dbReference type="SAM" id="Phobius"/>
    </source>
</evidence>
<evidence type="ECO:0000313" key="3">
    <source>
        <dbReference type="Proteomes" id="UP000184485"/>
    </source>
</evidence>
<dbReference type="EMBL" id="FQUP01000001">
    <property type="protein sequence ID" value="SHE65408.1"/>
    <property type="molecule type" value="Genomic_DNA"/>
</dbReference>
<evidence type="ECO:0000313" key="2">
    <source>
        <dbReference type="EMBL" id="SHE65408.1"/>
    </source>
</evidence>
<dbReference type="OrthoDB" id="558011at2"/>
<dbReference type="InterPro" id="IPR021737">
    <property type="entry name" value="Phage_phiKZ_Orf197"/>
</dbReference>
<name>A0A1M4V980_9HYPH</name>
<dbReference type="Proteomes" id="UP000184485">
    <property type="component" value="Unassembled WGS sequence"/>
</dbReference>
<feature type="transmembrane region" description="Helical" evidence="1">
    <location>
        <begin position="6"/>
        <end position="26"/>
    </location>
</feature>
<feature type="transmembrane region" description="Helical" evidence="1">
    <location>
        <begin position="38"/>
        <end position="61"/>
    </location>
</feature>
<organism evidence="2 3">
    <name type="scientific">Kaistia soli DSM 19436</name>
    <dbReference type="NCBI Taxonomy" id="1122133"/>
    <lineage>
        <taxon>Bacteria</taxon>
        <taxon>Pseudomonadati</taxon>
        <taxon>Pseudomonadota</taxon>
        <taxon>Alphaproteobacteria</taxon>
        <taxon>Hyphomicrobiales</taxon>
        <taxon>Kaistiaceae</taxon>
        <taxon>Kaistia</taxon>
    </lineage>
</organism>
<evidence type="ECO:0008006" key="4">
    <source>
        <dbReference type="Google" id="ProtNLM"/>
    </source>
</evidence>
<keyword evidence="1" id="KW-0812">Transmembrane</keyword>
<keyword evidence="3" id="KW-1185">Reference proteome</keyword>